<accession>A0ABN1N9E0</accession>
<gene>
    <name evidence="2" type="ORF">GCM10009559_60830</name>
</gene>
<dbReference type="InterPro" id="IPR000182">
    <property type="entry name" value="GNAT_dom"/>
</dbReference>
<evidence type="ECO:0000313" key="3">
    <source>
        <dbReference type="Proteomes" id="UP001499967"/>
    </source>
</evidence>
<dbReference type="InterPro" id="IPR016181">
    <property type="entry name" value="Acyl_CoA_acyltransferase"/>
</dbReference>
<organism evidence="2 3">
    <name type="scientific">Pseudonocardia zijingensis</name>
    <dbReference type="NCBI Taxonomy" id="153376"/>
    <lineage>
        <taxon>Bacteria</taxon>
        <taxon>Bacillati</taxon>
        <taxon>Actinomycetota</taxon>
        <taxon>Actinomycetes</taxon>
        <taxon>Pseudonocardiales</taxon>
        <taxon>Pseudonocardiaceae</taxon>
        <taxon>Pseudonocardia</taxon>
    </lineage>
</organism>
<dbReference type="PROSITE" id="PS51186">
    <property type="entry name" value="GNAT"/>
    <property type="match status" value="1"/>
</dbReference>
<dbReference type="Gene3D" id="3.40.630.30">
    <property type="match status" value="1"/>
</dbReference>
<reference evidence="2 3" key="1">
    <citation type="journal article" date="2019" name="Int. J. Syst. Evol. Microbiol.">
        <title>The Global Catalogue of Microorganisms (GCM) 10K type strain sequencing project: providing services to taxonomists for standard genome sequencing and annotation.</title>
        <authorList>
            <consortium name="The Broad Institute Genomics Platform"/>
            <consortium name="The Broad Institute Genome Sequencing Center for Infectious Disease"/>
            <person name="Wu L."/>
            <person name="Ma J."/>
        </authorList>
    </citation>
    <scope>NUCLEOTIDE SEQUENCE [LARGE SCALE GENOMIC DNA]</scope>
    <source>
        <strain evidence="2 3">JCM 11117</strain>
    </source>
</reference>
<dbReference type="SUPFAM" id="SSF55729">
    <property type="entry name" value="Acyl-CoA N-acyltransferases (Nat)"/>
    <property type="match status" value="1"/>
</dbReference>
<dbReference type="Proteomes" id="UP001499967">
    <property type="component" value="Unassembled WGS sequence"/>
</dbReference>
<evidence type="ECO:0000313" key="2">
    <source>
        <dbReference type="EMBL" id="GAA0898422.1"/>
    </source>
</evidence>
<protein>
    <submittedName>
        <fullName evidence="2">GNAT family N-acetyltransferase</fullName>
    </submittedName>
</protein>
<dbReference type="PANTHER" id="PTHR43328:SF1">
    <property type="entry name" value="N-ACETYLTRANSFERASE DOMAIN-CONTAINING PROTEIN"/>
    <property type="match status" value="1"/>
</dbReference>
<feature type="domain" description="N-acetyltransferase" evidence="1">
    <location>
        <begin position="3"/>
        <end position="156"/>
    </location>
</feature>
<dbReference type="PANTHER" id="PTHR43328">
    <property type="entry name" value="ACETYLTRANSFERASE-RELATED"/>
    <property type="match status" value="1"/>
</dbReference>
<proteinExistence type="predicted"/>
<keyword evidence="3" id="KW-1185">Reference proteome</keyword>
<dbReference type="Pfam" id="PF13302">
    <property type="entry name" value="Acetyltransf_3"/>
    <property type="match status" value="1"/>
</dbReference>
<dbReference type="RefSeq" id="WP_343945113.1">
    <property type="nucleotide sequence ID" value="NZ_BAAAHP010000194.1"/>
</dbReference>
<comment type="caution">
    <text evidence="2">The sequence shown here is derived from an EMBL/GenBank/DDBJ whole genome shotgun (WGS) entry which is preliminary data.</text>
</comment>
<sequence length="156" mass="17732">MTIQLRHLTPRDLRTLFLWESNREAVTMAAFTRSDPSDRSAFDSHYERIMANPDVMLRAIEEDRRLVGMIGSFTVEGDRELTYWVDPGLWGRGIASAGVQAFLLIEPIRPLFARVARHNLGSATVVARAGFARIGRESAWAEGLRRDVVEDIYRLD</sequence>
<name>A0ABN1N9E0_9PSEU</name>
<dbReference type="EMBL" id="BAAAHP010000194">
    <property type="protein sequence ID" value="GAA0898422.1"/>
    <property type="molecule type" value="Genomic_DNA"/>
</dbReference>
<evidence type="ECO:0000259" key="1">
    <source>
        <dbReference type="PROSITE" id="PS51186"/>
    </source>
</evidence>